<dbReference type="PANTHER" id="PTHR46579">
    <property type="entry name" value="F5/8 TYPE C DOMAIN-CONTAINING PROTEIN-RELATED"/>
    <property type="match status" value="1"/>
</dbReference>
<proteinExistence type="predicted"/>
<protein>
    <recommendedName>
        <fullName evidence="3">Transposase domain-containing protein</fullName>
    </recommendedName>
</protein>
<sequence>MAKLMCMKGPNGLCPCRTCKIIGIRAREGGNNTHYVPYFWDSEPYNPFNLLLRTHDEFIADALAVESAPSKAEAERRAKETGINGLPILASLSSLKFPHSFGHDLMHLISENVIKNLLSFWIGEYKGLDAGVEEYELAPEVVEEIGKECAVAGDTTPAAFGARIPNIATKRHYFTAKSYTLWTTMLAPVLLRGRFSHPKYYRHFLKLVNIFNDCLSMSLERDYVDRDLCRQIAVWVQEYKMYYYQYEDARLSTCPLTIHALLHIPDDILNGGPMWCYWNYVTECYVGFLVRSSKSRRNPYASFARRLHELTQNTAIKILTFVFCGHEQPGLYPTLFGKLLANIYRTRITSLPTSQWQQFPRRLSTGVGSLSSAVGTRCAVLRSPDVDINAHHSRQPRKDERQAAYGQLLELLEFIVVLPESDINKPLLLASIRPVKVPKRSPYPFPVYQDGKFNPIEVVDADDLSCLVARIPANRAGPRVYALYERPGAMGASVGAAPNTE</sequence>
<accession>A0ABQ0M464</accession>
<evidence type="ECO:0008006" key="3">
    <source>
        <dbReference type="Google" id="ProtNLM"/>
    </source>
</evidence>
<reference evidence="1" key="1">
    <citation type="submission" date="2014-09" db="EMBL/GenBank/DDBJ databases">
        <title>Genome sequence of the luminous mushroom Mycena chlorophos for searching fungal bioluminescence genes.</title>
        <authorList>
            <person name="Tanaka Y."/>
            <person name="Kasuga D."/>
            <person name="Oba Y."/>
            <person name="Hase S."/>
            <person name="Sato K."/>
            <person name="Oba Y."/>
            <person name="Sakakibara Y."/>
        </authorList>
    </citation>
    <scope>NUCLEOTIDE SEQUENCE</scope>
</reference>
<evidence type="ECO:0000313" key="1">
    <source>
        <dbReference type="EMBL" id="GAT58175.1"/>
    </source>
</evidence>
<dbReference type="EMBL" id="DF849584">
    <property type="protein sequence ID" value="GAT58175.1"/>
    <property type="molecule type" value="Genomic_DNA"/>
</dbReference>
<keyword evidence="2" id="KW-1185">Reference proteome</keyword>
<gene>
    <name evidence="1" type="ORF">MCHLO_14634</name>
</gene>
<organism evidence="1 2">
    <name type="scientific">Mycena chlorophos</name>
    <name type="common">Agaric fungus</name>
    <name type="synonym">Agaricus chlorophos</name>
    <dbReference type="NCBI Taxonomy" id="658473"/>
    <lineage>
        <taxon>Eukaryota</taxon>
        <taxon>Fungi</taxon>
        <taxon>Dikarya</taxon>
        <taxon>Basidiomycota</taxon>
        <taxon>Agaricomycotina</taxon>
        <taxon>Agaricomycetes</taxon>
        <taxon>Agaricomycetidae</taxon>
        <taxon>Agaricales</taxon>
        <taxon>Marasmiineae</taxon>
        <taxon>Mycenaceae</taxon>
        <taxon>Mycena</taxon>
    </lineage>
</organism>
<name>A0ABQ0M464_MYCCL</name>
<dbReference type="PANTHER" id="PTHR46579:SF1">
    <property type="entry name" value="F5_8 TYPE C DOMAIN-CONTAINING PROTEIN"/>
    <property type="match status" value="1"/>
</dbReference>
<dbReference type="Proteomes" id="UP000815677">
    <property type="component" value="Unassembled WGS sequence"/>
</dbReference>
<evidence type="ECO:0000313" key="2">
    <source>
        <dbReference type="Proteomes" id="UP000815677"/>
    </source>
</evidence>